<evidence type="ECO:0000313" key="2">
    <source>
        <dbReference type="Proteomes" id="UP000237347"/>
    </source>
</evidence>
<dbReference type="Proteomes" id="UP000237347">
    <property type="component" value="Unassembled WGS sequence"/>
</dbReference>
<organism evidence="1 2">
    <name type="scientific">Quercus suber</name>
    <name type="common">Cork oak</name>
    <dbReference type="NCBI Taxonomy" id="58331"/>
    <lineage>
        <taxon>Eukaryota</taxon>
        <taxon>Viridiplantae</taxon>
        <taxon>Streptophyta</taxon>
        <taxon>Embryophyta</taxon>
        <taxon>Tracheophyta</taxon>
        <taxon>Spermatophyta</taxon>
        <taxon>Magnoliopsida</taxon>
        <taxon>eudicotyledons</taxon>
        <taxon>Gunneridae</taxon>
        <taxon>Pentapetalae</taxon>
        <taxon>rosids</taxon>
        <taxon>fabids</taxon>
        <taxon>Fagales</taxon>
        <taxon>Fagaceae</taxon>
        <taxon>Quercus</taxon>
    </lineage>
</organism>
<protein>
    <submittedName>
        <fullName evidence="1">Uncharacterized protein</fullName>
    </submittedName>
</protein>
<evidence type="ECO:0000313" key="1">
    <source>
        <dbReference type="EMBL" id="KAK7839543.1"/>
    </source>
</evidence>
<keyword evidence="2" id="KW-1185">Reference proteome</keyword>
<dbReference type="AlphaFoldDB" id="A0AAW0KLL3"/>
<proteinExistence type="predicted"/>
<gene>
    <name evidence="1" type="ORF">CFP56_017913</name>
</gene>
<dbReference type="EMBL" id="PKMF04000281">
    <property type="protein sequence ID" value="KAK7839543.1"/>
    <property type="molecule type" value="Genomic_DNA"/>
</dbReference>
<comment type="caution">
    <text evidence="1">The sequence shown here is derived from an EMBL/GenBank/DDBJ whole genome shotgun (WGS) entry which is preliminary data.</text>
</comment>
<sequence length="89" mass="10186">MFSNSMRTSATTTAAAARLSFPILIQQQPTSFVNYRHHLFLLLPLLPFVSPKSLVSPRGYSRLFKSPWEIAPDAGMDAVQRRLMFEDEW</sequence>
<reference evidence="1 2" key="1">
    <citation type="journal article" date="2018" name="Sci. Data">
        <title>The draft genome sequence of cork oak.</title>
        <authorList>
            <person name="Ramos A.M."/>
            <person name="Usie A."/>
            <person name="Barbosa P."/>
            <person name="Barros P.M."/>
            <person name="Capote T."/>
            <person name="Chaves I."/>
            <person name="Simoes F."/>
            <person name="Abreu I."/>
            <person name="Carrasquinho I."/>
            <person name="Faro C."/>
            <person name="Guimaraes J.B."/>
            <person name="Mendonca D."/>
            <person name="Nobrega F."/>
            <person name="Rodrigues L."/>
            <person name="Saibo N.J.M."/>
            <person name="Varela M.C."/>
            <person name="Egas C."/>
            <person name="Matos J."/>
            <person name="Miguel C.M."/>
            <person name="Oliveira M.M."/>
            <person name="Ricardo C.P."/>
            <person name="Goncalves S."/>
        </authorList>
    </citation>
    <scope>NUCLEOTIDE SEQUENCE [LARGE SCALE GENOMIC DNA]</scope>
    <source>
        <strain evidence="2">cv. HL8</strain>
    </source>
</reference>
<name>A0AAW0KLL3_QUESU</name>
<accession>A0AAW0KLL3</accession>